<gene>
    <name evidence="5" type="ORF">HPE56_08500</name>
</gene>
<feature type="domain" description="Peptidase M14" evidence="4">
    <location>
        <begin position="126"/>
        <end position="393"/>
    </location>
</feature>
<evidence type="ECO:0000256" key="2">
    <source>
        <dbReference type="PROSITE-ProRule" id="PRU01379"/>
    </source>
</evidence>
<sequence>MKNILIIIFLLFNSLLYGQNKIKVSSDFPGGNIVVNKVSGDTVWVKPDLSFTSGKWFYWYFKVSGVSNKTVTFKFDQKNVFGKYGPAYSINNDENWKWYGENRIKNNSFSFTFSEKDTVGFFSIAFPYTEKNLDDFLEDLPNKESLIIDTLCFSPENRTIEKIIIPSLNKDPKYKVLITSRHHACEMMASYVLEGIIKSILNDKDLQQLREDVEFMIVPFMDKDGVENGEQGKNRIPRDHNRDYSGDSKHHSTATLRTVVPAWSNNKLRMALDIHCPWISGEGNESIYIVGMSNPKLEREQKVFSQLLEENAVGELKSYHKDFLPFGKSWNTDANYSKGMGFTQWAGSLEGISLATTIEFPYANISGLMVSKDNARIFGQAVAYSIMDYLESLD</sequence>
<comment type="caution">
    <text evidence="5">The sequence shown here is derived from an EMBL/GenBank/DDBJ whole genome shotgun (WGS) entry which is preliminary data.</text>
</comment>
<dbReference type="PANTHER" id="PTHR12756">
    <property type="entry name" value="CYTOSOLIC CARBOXYPEPTIDASE"/>
    <property type="match status" value="1"/>
</dbReference>
<evidence type="ECO:0000256" key="1">
    <source>
        <dbReference type="ARBA" id="ARBA00001947"/>
    </source>
</evidence>
<dbReference type="Proteomes" id="UP001166021">
    <property type="component" value="Unassembled WGS sequence"/>
</dbReference>
<evidence type="ECO:0000256" key="3">
    <source>
        <dbReference type="SAM" id="MobiDB-lite"/>
    </source>
</evidence>
<dbReference type="Gene3D" id="2.60.40.3120">
    <property type="match status" value="1"/>
</dbReference>
<proteinExistence type="inferred from homology"/>
<evidence type="ECO:0000313" key="5">
    <source>
        <dbReference type="EMBL" id="MBD0777831.1"/>
    </source>
</evidence>
<dbReference type="SUPFAM" id="SSF53187">
    <property type="entry name" value="Zn-dependent exopeptidases"/>
    <property type="match status" value="1"/>
</dbReference>
<feature type="compositionally biased region" description="Basic and acidic residues" evidence="3">
    <location>
        <begin position="226"/>
        <end position="250"/>
    </location>
</feature>
<feature type="region of interest" description="Disordered" evidence="3">
    <location>
        <begin position="226"/>
        <end position="252"/>
    </location>
</feature>
<accession>A0ABR7V3E3</accession>
<dbReference type="InterPro" id="IPR000834">
    <property type="entry name" value="Peptidase_M14"/>
</dbReference>
<reference evidence="5" key="1">
    <citation type="submission" date="2020-05" db="EMBL/GenBank/DDBJ databases">
        <title>The draft genome sequence of Maribacter sp. ANRC-HE7.</title>
        <authorList>
            <person name="Mu L."/>
        </authorList>
    </citation>
    <scope>NUCLEOTIDE SEQUENCE</scope>
    <source>
        <strain evidence="5">ANRC-HE7</strain>
    </source>
</reference>
<dbReference type="PANTHER" id="PTHR12756:SF11">
    <property type="entry name" value="CYTOSOLIC CARBOXYPEPTIDASE 1"/>
    <property type="match status" value="1"/>
</dbReference>
<dbReference type="RefSeq" id="WP_188243343.1">
    <property type="nucleotide sequence ID" value="NZ_JABTCF010000004.1"/>
</dbReference>
<comment type="cofactor">
    <cofactor evidence="1">
        <name>Zn(2+)</name>
        <dbReference type="ChEBI" id="CHEBI:29105"/>
    </cofactor>
</comment>
<dbReference type="EMBL" id="JABTCF010000004">
    <property type="protein sequence ID" value="MBD0777831.1"/>
    <property type="molecule type" value="Genomic_DNA"/>
</dbReference>
<dbReference type="Gene3D" id="3.40.630.10">
    <property type="entry name" value="Zn peptidases"/>
    <property type="match status" value="1"/>
</dbReference>
<dbReference type="PROSITE" id="PS52035">
    <property type="entry name" value="PEPTIDASE_M14"/>
    <property type="match status" value="1"/>
</dbReference>
<feature type="active site" description="Proton donor/acceptor" evidence="2">
    <location>
        <position position="359"/>
    </location>
</feature>
<organism evidence="5 6">
    <name type="scientific">Maribacter aquimaris</name>
    <dbReference type="NCBI Taxonomy" id="2737171"/>
    <lineage>
        <taxon>Bacteria</taxon>
        <taxon>Pseudomonadati</taxon>
        <taxon>Bacteroidota</taxon>
        <taxon>Flavobacteriia</taxon>
        <taxon>Flavobacteriales</taxon>
        <taxon>Flavobacteriaceae</taxon>
        <taxon>Maribacter</taxon>
    </lineage>
</organism>
<dbReference type="InterPro" id="IPR050821">
    <property type="entry name" value="Cytosolic_carboxypeptidase"/>
</dbReference>
<evidence type="ECO:0000259" key="4">
    <source>
        <dbReference type="PROSITE" id="PS52035"/>
    </source>
</evidence>
<name>A0ABR7V3E3_9FLAO</name>
<keyword evidence="6" id="KW-1185">Reference proteome</keyword>
<dbReference type="Pfam" id="PF00246">
    <property type="entry name" value="Peptidase_M14"/>
    <property type="match status" value="1"/>
</dbReference>
<protein>
    <submittedName>
        <fullName evidence="5">Peptidase M14</fullName>
    </submittedName>
</protein>
<evidence type="ECO:0000313" key="6">
    <source>
        <dbReference type="Proteomes" id="UP001166021"/>
    </source>
</evidence>
<comment type="similarity">
    <text evidence="2">Belongs to the peptidase M14 family.</text>
</comment>